<feature type="region of interest" description="Disordered" evidence="2">
    <location>
        <begin position="197"/>
        <end position="216"/>
    </location>
</feature>
<comment type="caution">
    <text evidence="3">The sequence shown here is derived from an EMBL/GenBank/DDBJ whole genome shotgun (WGS) entry which is preliminary data.</text>
</comment>
<keyword evidence="4" id="KW-1185">Reference proteome</keyword>
<evidence type="ECO:0000256" key="1">
    <source>
        <dbReference type="SAM" id="Coils"/>
    </source>
</evidence>
<evidence type="ECO:0000313" key="4">
    <source>
        <dbReference type="Proteomes" id="UP001165308"/>
    </source>
</evidence>
<gene>
    <name evidence="3" type="ORF">M8006_10715</name>
</gene>
<dbReference type="Proteomes" id="UP001165308">
    <property type="component" value="Unassembled WGS sequence"/>
</dbReference>
<sequence length="252" mass="27712">MATRLPNYQMRDGRTRLGQSYFNPIWADLDSRLDTLEKIRIDWQNQVAQLRDLGLQRIDEYIRPVVDEVDALLAQATEETNGLAASLVEQHLTPVIEQVNGILSQAQNDTDGLAQTLVDEHIAPILAQAQQVLNDIQSIRQQANANASATLTEIGQQLESAQEDAAAITQLLANMGWEQQLEDLTNSVNNALTEKADKSELDSKADSNHKHDASDITSGVFSEDRIPAASSSVKGGVRVWKNGTTGYIYTSN</sequence>
<proteinExistence type="predicted"/>
<reference evidence="3" key="1">
    <citation type="submission" date="2022-05" db="EMBL/GenBank/DDBJ databases">
        <title>Halomonas geminus sp. nov. and Halomonas llamarensis sp. nov. isolated from high-altitude salars of the Atacama Desert.</title>
        <authorList>
            <person name="Hintersatz C."/>
            <person name="Rojas L.A."/>
            <person name="Wei T.-S."/>
            <person name="Kutschke S."/>
            <person name="Lehmann F."/>
            <person name="Jain R."/>
            <person name="Pollmann K."/>
        </authorList>
    </citation>
    <scope>NUCLEOTIDE SEQUENCE</scope>
    <source>
        <strain evidence="3">ATCHA</strain>
    </source>
</reference>
<evidence type="ECO:0000313" key="3">
    <source>
        <dbReference type="EMBL" id="MCL7930442.1"/>
    </source>
</evidence>
<accession>A0ABT0SRU6</accession>
<keyword evidence="1" id="KW-0175">Coiled coil</keyword>
<dbReference type="EMBL" id="JAMJPJ010000016">
    <property type="protein sequence ID" value="MCL7930442.1"/>
    <property type="molecule type" value="Genomic_DNA"/>
</dbReference>
<organism evidence="3 4">
    <name type="scientific">Halomonas llamarensis</name>
    <dbReference type="NCBI Taxonomy" id="2945104"/>
    <lineage>
        <taxon>Bacteria</taxon>
        <taxon>Pseudomonadati</taxon>
        <taxon>Pseudomonadota</taxon>
        <taxon>Gammaproteobacteria</taxon>
        <taxon>Oceanospirillales</taxon>
        <taxon>Halomonadaceae</taxon>
        <taxon>Halomonas</taxon>
    </lineage>
</organism>
<dbReference type="RefSeq" id="WP_250082022.1">
    <property type="nucleotide sequence ID" value="NZ_JAMJPJ010000016.1"/>
</dbReference>
<feature type="compositionally biased region" description="Basic and acidic residues" evidence="2">
    <location>
        <begin position="197"/>
        <end position="214"/>
    </location>
</feature>
<evidence type="ECO:0000256" key="2">
    <source>
        <dbReference type="SAM" id="MobiDB-lite"/>
    </source>
</evidence>
<protein>
    <submittedName>
        <fullName evidence="3">Dynactin subunit 2</fullName>
    </submittedName>
</protein>
<feature type="coiled-coil region" evidence="1">
    <location>
        <begin position="126"/>
        <end position="194"/>
    </location>
</feature>
<name>A0ABT0SRU6_9GAMM</name>